<dbReference type="EMBL" id="OY731398">
    <property type="protein sequence ID" value="CAJ1882190.1"/>
    <property type="molecule type" value="Genomic_DNA"/>
</dbReference>
<evidence type="ECO:0000259" key="7">
    <source>
        <dbReference type="PROSITE" id="PS50066"/>
    </source>
</evidence>
<dbReference type="PROSITE" id="PS50066">
    <property type="entry name" value="MADS_BOX_2"/>
    <property type="match status" value="1"/>
</dbReference>
<accession>A0AA86RQ98</accession>
<sequence length="381" mass="43080">MPRRKKMTLQLIENFVTRKTRYRKNREILLKKVEDLATLCDLNACVIIYGPGDNEPTVWPSREIAKEMLDKFENAPLSDRVRKNVTPQLYIQQMNKKIENHIVKLKKKNDEKDVSNFMHKIHDGKSLSDFDASDISRLLCYVEGKLKFIGVKKFDLSEQLLSTEPPTPPVSFSLQNDIDSCADTDEQVFQQQSSIDSPKETGQMNSDSDNNIASNTGLSPILQPDVSDVDTVLPQVNFECLDLDDIDMVLPSGNLDGLIDDNDLGFGMLPEDNFEDLCDSSDLRLLYQRSSGESRDSDMWSSYESFGDLFSESDMMLPFKHNVQDNINETFIATNVENQDESINNIEEGHQHTFGANNGGPILRKSNTNFVSTTNEGNLNS</sequence>
<reference evidence="8" key="1">
    <citation type="submission" date="2023-10" db="EMBL/GenBank/DDBJ databases">
        <authorList>
            <person name="Domelevo Entfellner J.-B."/>
        </authorList>
    </citation>
    <scope>NUCLEOTIDE SEQUENCE</scope>
</reference>
<evidence type="ECO:0000256" key="3">
    <source>
        <dbReference type="ARBA" id="ARBA00023125"/>
    </source>
</evidence>
<gene>
    <name evidence="8" type="ORF">AYBTSS11_LOCUS2712</name>
</gene>
<dbReference type="InterPro" id="IPR036879">
    <property type="entry name" value="TF_MADSbox_sf"/>
</dbReference>
<keyword evidence="5" id="KW-0539">Nucleus</keyword>
<evidence type="ECO:0000256" key="5">
    <source>
        <dbReference type="ARBA" id="ARBA00023242"/>
    </source>
</evidence>
<feature type="domain" description="MADS-box" evidence="7">
    <location>
        <begin position="2"/>
        <end position="50"/>
    </location>
</feature>
<keyword evidence="2" id="KW-0805">Transcription regulation</keyword>
<dbReference type="InterPro" id="IPR033897">
    <property type="entry name" value="SRF-like_MADS-box"/>
</dbReference>
<dbReference type="GO" id="GO:0005634">
    <property type="term" value="C:nucleus"/>
    <property type="evidence" value="ECO:0007669"/>
    <property type="project" value="UniProtKB-SubCell"/>
</dbReference>
<feature type="compositionally biased region" description="Polar residues" evidence="6">
    <location>
        <begin position="187"/>
        <end position="218"/>
    </location>
</feature>
<feature type="region of interest" description="Disordered" evidence="6">
    <location>
        <begin position="186"/>
        <end position="218"/>
    </location>
</feature>
<dbReference type="Proteomes" id="UP001189624">
    <property type="component" value="Chromosome 1"/>
</dbReference>
<dbReference type="GO" id="GO:0000981">
    <property type="term" value="F:DNA-binding transcription factor activity, RNA polymerase II-specific"/>
    <property type="evidence" value="ECO:0007669"/>
    <property type="project" value="InterPro"/>
</dbReference>
<evidence type="ECO:0000256" key="4">
    <source>
        <dbReference type="ARBA" id="ARBA00023163"/>
    </source>
</evidence>
<comment type="subcellular location">
    <subcellularLocation>
        <location evidence="1">Nucleus</location>
    </subcellularLocation>
</comment>
<dbReference type="GO" id="GO:0045944">
    <property type="term" value="P:positive regulation of transcription by RNA polymerase II"/>
    <property type="evidence" value="ECO:0007669"/>
    <property type="project" value="InterPro"/>
</dbReference>
<dbReference type="InterPro" id="IPR002100">
    <property type="entry name" value="TF_MADSbox"/>
</dbReference>
<dbReference type="Gramene" id="rna-AYBTSS11_LOCUS2712">
    <property type="protein sequence ID" value="CAJ1882190.1"/>
    <property type="gene ID" value="gene-AYBTSS11_LOCUS2712"/>
</dbReference>
<keyword evidence="3" id="KW-0238">DNA-binding</keyword>
<name>A0AA86RQ98_9FABA</name>
<dbReference type="GO" id="GO:0046983">
    <property type="term" value="F:protein dimerization activity"/>
    <property type="evidence" value="ECO:0007669"/>
    <property type="project" value="InterPro"/>
</dbReference>
<dbReference type="SMART" id="SM00432">
    <property type="entry name" value="MADS"/>
    <property type="match status" value="1"/>
</dbReference>
<keyword evidence="4" id="KW-0804">Transcription</keyword>
<protein>
    <recommendedName>
        <fullName evidence="7">MADS-box domain-containing protein</fullName>
    </recommendedName>
</protein>
<dbReference type="CDD" id="cd00266">
    <property type="entry name" value="MADS_SRF_like"/>
    <property type="match status" value="1"/>
</dbReference>
<evidence type="ECO:0000256" key="1">
    <source>
        <dbReference type="ARBA" id="ARBA00004123"/>
    </source>
</evidence>
<evidence type="ECO:0000256" key="2">
    <source>
        <dbReference type="ARBA" id="ARBA00023015"/>
    </source>
</evidence>
<organism evidence="8 9">
    <name type="scientific">Sphenostylis stenocarpa</name>
    <dbReference type="NCBI Taxonomy" id="92480"/>
    <lineage>
        <taxon>Eukaryota</taxon>
        <taxon>Viridiplantae</taxon>
        <taxon>Streptophyta</taxon>
        <taxon>Embryophyta</taxon>
        <taxon>Tracheophyta</taxon>
        <taxon>Spermatophyta</taxon>
        <taxon>Magnoliopsida</taxon>
        <taxon>eudicotyledons</taxon>
        <taxon>Gunneridae</taxon>
        <taxon>Pentapetalae</taxon>
        <taxon>rosids</taxon>
        <taxon>fabids</taxon>
        <taxon>Fabales</taxon>
        <taxon>Fabaceae</taxon>
        <taxon>Papilionoideae</taxon>
        <taxon>50 kb inversion clade</taxon>
        <taxon>NPAAA clade</taxon>
        <taxon>indigoferoid/millettioid clade</taxon>
        <taxon>Phaseoleae</taxon>
        <taxon>Sphenostylis</taxon>
    </lineage>
</organism>
<dbReference type="GO" id="GO:0000987">
    <property type="term" value="F:cis-regulatory region sequence-specific DNA binding"/>
    <property type="evidence" value="ECO:0007669"/>
    <property type="project" value="InterPro"/>
</dbReference>
<dbReference type="SUPFAM" id="SSF55455">
    <property type="entry name" value="SRF-like"/>
    <property type="match status" value="1"/>
</dbReference>
<keyword evidence="9" id="KW-1185">Reference proteome</keyword>
<dbReference type="Gene3D" id="3.40.1810.10">
    <property type="entry name" value="Transcription factor, MADS-box"/>
    <property type="match status" value="1"/>
</dbReference>
<dbReference type="AlphaFoldDB" id="A0AA86RQ98"/>
<evidence type="ECO:0000313" key="9">
    <source>
        <dbReference type="Proteomes" id="UP001189624"/>
    </source>
</evidence>
<evidence type="ECO:0000313" key="8">
    <source>
        <dbReference type="EMBL" id="CAJ1882190.1"/>
    </source>
</evidence>
<dbReference type="Pfam" id="PF00319">
    <property type="entry name" value="SRF-TF"/>
    <property type="match status" value="1"/>
</dbReference>
<proteinExistence type="predicted"/>
<evidence type="ECO:0000256" key="6">
    <source>
        <dbReference type="SAM" id="MobiDB-lite"/>
    </source>
</evidence>